<dbReference type="SUPFAM" id="SSF75620">
    <property type="entry name" value="Release factor"/>
    <property type="match status" value="1"/>
</dbReference>
<comment type="similarity">
    <text evidence="1">Belongs to the prokaryotic/mitochondrial release factor family.</text>
</comment>
<dbReference type="PROSITE" id="PS00745">
    <property type="entry name" value="RF_PROK_I"/>
    <property type="match status" value="1"/>
</dbReference>
<dbReference type="SMART" id="SM00937">
    <property type="entry name" value="PCRF"/>
    <property type="match status" value="1"/>
</dbReference>
<dbReference type="InterPro" id="IPR050057">
    <property type="entry name" value="Prokaryotic/Mito_RF"/>
</dbReference>
<evidence type="ECO:0000256" key="2">
    <source>
        <dbReference type="ARBA" id="ARBA00022481"/>
    </source>
</evidence>
<evidence type="ECO:0000313" key="6">
    <source>
        <dbReference type="Proteomes" id="UP000024533"/>
    </source>
</evidence>
<gene>
    <name evidence="5" type="ORF">H109_05181</name>
</gene>
<dbReference type="OMA" id="DHRVGFK"/>
<name>A0A059J5E7_TRIIM</name>
<dbReference type="Gene3D" id="3.30.70.1660">
    <property type="match status" value="1"/>
</dbReference>
<evidence type="ECO:0000256" key="3">
    <source>
        <dbReference type="ARBA" id="ARBA00022917"/>
    </source>
</evidence>
<organism evidence="5 6">
    <name type="scientific">Trichophyton interdigitale (strain MR816)</name>
    <dbReference type="NCBI Taxonomy" id="1215338"/>
    <lineage>
        <taxon>Eukaryota</taxon>
        <taxon>Fungi</taxon>
        <taxon>Dikarya</taxon>
        <taxon>Ascomycota</taxon>
        <taxon>Pezizomycotina</taxon>
        <taxon>Eurotiomycetes</taxon>
        <taxon>Eurotiomycetidae</taxon>
        <taxon>Onygenales</taxon>
        <taxon>Arthrodermataceae</taxon>
        <taxon>Trichophyton</taxon>
    </lineage>
</organism>
<evidence type="ECO:0000313" key="5">
    <source>
        <dbReference type="EMBL" id="KDB22913.1"/>
    </source>
</evidence>
<dbReference type="PANTHER" id="PTHR43804:SF7">
    <property type="entry name" value="LD18447P"/>
    <property type="match status" value="1"/>
</dbReference>
<dbReference type="Pfam" id="PF00472">
    <property type="entry name" value="RF-1"/>
    <property type="match status" value="1"/>
</dbReference>
<dbReference type="FunFam" id="3.30.160.20:FF:000070">
    <property type="entry name" value="Related to MRF1-peptide chain release factor, mitochondrial"/>
    <property type="match status" value="1"/>
</dbReference>
<dbReference type="GO" id="GO:0032543">
    <property type="term" value="P:mitochondrial translation"/>
    <property type="evidence" value="ECO:0007669"/>
    <property type="project" value="UniProtKB-ARBA"/>
</dbReference>
<dbReference type="InterPro" id="IPR000352">
    <property type="entry name" value="Pep_chain_release_fac_I"/>
</dbReference>
<keyword evidence="2" id="KW-0488">Methylation</keyword>
<dbReference type="GO" id="GO:0003747">
    <property type="term" value="F:translation release factor activity"/>
    <property type="evidence" value="ECO:0007669"/>
    <property type="project" value="InterPro"/>
</dbReference>
<evidence type="ECO:0000256" key="1">
    <source>
        <dbReference type="ARBA" id="ARBA00010835"/>
    </source>
</evidence>
<dbReference type="HOGENOM" id="CLU_036856_0_8_1"/>
<dbReference type="AlphaFoldDB" id="A0A059J5E7"/>
<comment type="caution">
    <text evidence="5">The sequence shown here is derived from an EMBL/GenBank/DDBJ whole genome shotgun (WGS) entry which is preliminary data.</text>
</comment>
<accession>A0A059J5E7</accession>
<reference evidence="5 6" key="1">
    <citation type="submission" date="2014-02" db="EMBL/GenBank/DDBJ databases">
        <title>The Genome Sequence of Trichophyton interdigitale MR816.</title>
        <authorList>
            <consortium name="The Broad Institute Genomics Platform"/>
            <person name="Cuomo C.A."/>
            <person name="White T.C."/>
            <person name="Graser Y."/>
            <person name="Martinez-Rossi N."/>
            <person name="Heitman J."/>
            <person name="Young S.K."/>
            <person name="Zeng Q."/>
            <person name="Gargeya S."/>
            <person name="Abouelleil A."/>
            <person name="Alvarado L."/>
            <person name="Chapman S.B."/>
            <person name="Gainer-Dewar J."/>
            <person name="Goldberg J."/>
            <person name="Griggs A."/>
            <person name="Gujja S."/>
            <person name="Hansen M."/>
            <person name="Howarth C."/>
            <person name="Imamovic A."/>
            <person name="Larimer J."/>
            <person name="Martinez D."/>
            <person name="Murphy C."/>
            <person name="Pearson M.D."/>
            <person name="Persinoti G."/>
            <person name="Poon T."/>
            <person name="Priest M."/>
            <person name="Roberts A.D."/>
            <person name="Saif S."/>
            <person name="Shea T.D."/>
            <person name="Sykes S.N."/>
            <person name="Wortman J."/>
            <person name="Nusbaum C."/>
            <person name="Birren B."/>
        </authorList>
    </citation>
    <scope>NUCLEOTIDE SEQUENCE [LARGE SCALE GENOMIC DNA]</scope>
    <source>
        <strain evidence="5 6">MR816</strain>
    </source>
</reference>
<proteinExistence type="inferred from homology"/>
<protein>
    <recommendedName>
        <fullName evidence="4">Prokaryotic-type class I peptide chain release factors domain-containing protein</fullName>
    </recommendedName>
</protein>
<dbReference type="OrthoDB" id="2019491at2759"/>
<dbReference type="InterPro" id="IPR045853">
    <property type="entry name" value="Pep_chain_release_fac_I_sf"/>
</dbReference>
<keyword evidence="6" id="KW-1185">Reference proteome</keyword>
<dbReference type="PANTHER" id="PTHR43804">
    <property type="entry name" value="LD18447P"/>
    <property type="match status" value="1"/>
</dbReference>
<feature type="domain" description="Prokaryotic-type class I peptide chain release factors" evidence="4">
    <location>
        <begin position="286"/>
        <end position="302"/>
    </location>
</feature>
<keyword evidence="3" id="KW-0648">Protein biosynthesis</keyword>
<evidence type="ECO:0000259" key="4">
    <source>
        <dbReference type="PROSITE" id="PS00745"/>
    </source>
</evidence>
<dbReference type="Proteomes" id="UP000024533">
    <property type="component" value="Unassembled WGS sequence"/>
</dbReference>
<dbReference type="Gene3D" id="6.10.140.1950">
    <property type="match status" value="1"/>
</dbReference>
<dbReference type="STRING" id="1215338.A0A059J5E7"/>
<sequence length="438" mass="48125">MLGSSTWTCLRCFSRSVRLAQSSRIVPVSRRYSSAVTPKEAELSPILLNRARALAAEHATLTAKQAESFERAAAKRIGEIAPVANALKDWDTAHESITELQGLIDEPSTDTELKSLAEDDITTTIGTLSSLSDTLKRALIPRHPFADMPCLIEIRPGAGGDEAGLFAAEMLRMYTSFCSSRGLRTTIIKMEAEDGVGAGAEERLSEVVMEVETPGSYNILRTEAGVHRVQRVPATEAKGRTHTSAVSVMILPSFPENNQEDSPLNFDDPNSDYYINPQDVQSEKFRASGAGGQHVNKTESAVRLTHIPTGTVISMQDSRSQHENRRKAWLLLRAKLAQARREAREQEMMELRRGAMGGVNKTGRGDKIRTYNFTQSRCTDHRSGMTVHNIGKVMDGGENLEKIIESVQNWLVDQEVEALCLEQQAATAEGKSSRKATA</sequence>
<dbReference type="EMBL" id="AOKY01000328">
    <property type="protein sequence ID" value="KDB22913.1"/>
    <property type="molecule type" value="Genomic_DNA"/>
</dbReference>
<dbReference type="InterPro" id="IPR005139">
    <property type="entry name" value="PCRF"/>
</dbReference>
<dbReference type="GO" id="GO:0005739">
    <property type="term" value="C:mitochondrion"/>
    <property type="evidence" value="ECO:0007669"/>
    <property type="project" value="UniProtKB-ARBA"/>
</dbReference>
<dbReference type="Gene3D" id="3.30.160.20">
    <property type="match status" value="1"/>
</dbReference>
<dbReference type="Pfam" id="PF03462">
    <property type="entry name" value="PCRF"/>
    <property type="match status" value="1"/>
</dbReference>